<proteinExistence type="inferred from homology"/>
<keyword evidence="3" id="KW-0949">S-adenosyl-L-methionine</keyword>
<protein>
    <recommendedName>
        <fullName evidence="5">Rhodanese domain-containing protein</fullName>
    </recommendedName>
</protein>
<dbReference type="SUPFAM" id="SSF53335">
    <property type="entry name" value="S-adenosyl-L-methionine-dependent methyltransferases"/>
    <property type="match status" value="1"/>
</dbReference>
<dbReference type="PANTHER" id="PTHR43846:SF1">
    <property type="entry name" value="TRNA URIDINE(34) HYDROXYLASE"/>
    <property type="match status" value="1"/>
</dbReference>
<dbReference type="PROSITE" id="PS51682">
    <property type="entry name" value="SAM_OMT_I"/>
    <property type="match status" value="1"/>
</dbReference>
<dbReference type="InterPro" id="IPR040503">
    <property type="entry name" value="TRHO_N"/>
</dbReference>
<dbReference type="OrthoDB" id="10251242at2759"/>
<dbReference type="Proteomes" id="UP000429607">
    <property type="component" value="Unassembled WGS sequence"/>
</dbReference>
<dbReference type="Pfam" id="PF01596">
    <property type="entry name" value="Methyltransf_3"/>
    <property type="match status" value="1"/>
</dbReference>
<dbReference type="Gene3D" id="3.30.70.100">
    <property type="match status" value="1"/>
</dbReference>
<evidence type="ECO:0000256" key="4">
    <source>
        <dbReference type="ARBA" id="ARBA00023453"/>
    </source>
</evidence>
<evidence type="ECO:0000313" key="7">
    <source>
        <dbReference type="EMBL" id="KAE9051174.1"/>
    </source>
</evidence>
<dbReference type="SMART" id="SM00450">
    <property type="entry name" value="RHOD"/>
    <property type="match status" value="1"/>
</dbReference>
<dbReference type="InterPro" id="IPR022111">
    <property type="entry name" value="Rhodanese_C"/>
</dbReference>
<dbReference type="Pfam" id="PF00581">
    <property type="entry name" value="Rhodanese"/>
    <property type="match status" value="1"/>
</dbReference>
<dbReference type="InterPro" id="IPR002935">
    <property type="entry name" value="SAM_O-MeTrfase"/>
</dbReference>
<sequence length="685" mass="77027">MLTLRAPVRLVPSLRRSSLLQWSLQRVPVGVTQQDSLGPLAGRRLLSAGRVAGTSRRQYISLYNYTPLDKNKLPKLRRHLRERWGDLGVVGRIYIAEEGINGQLVVPEPAVKAFERTFPRLLSDAKLFYGQLIEDKGESHESEEGPKAAEPFHKLDVRIREMILHDGFQGGPLNLKASGDSLPPDQWHQKLKARNETQDSDTLVLDVRNFYEHEIGRFDGATRIMVDTFRDTFDALDEILEQHEKQHDGQKPKEVMMYCTGGIRCEKVGAYLTQYKGISNVQKLHGGIVNYMRFLKEQWQAAAEARARSAAATDCTAGGAEEEEISLFKGKNFVFDQRCVGELTGSEEVTDDVLGKCFQCGEPCNTHTNCSNVMCGGLILQCRPCAGSLLGACSEACRLEFVKMNLMTKQQLKEYRKQQAMQWMPPIPNALSKYVSKRSRASAARNLHTRHFTSSRALSKSIDDSTLQNDYVYNQSSTLTDDALLRHLRGETARTWPKAEQLIDEMQGKFLSFLVQTTPAKRVLEIGCFTGYSALCLANGLAPDGSLITCDINADTMQFAQRFFDRSSRAAQISAVHQDGLEYLTSLVSSAQQPFDFIFVDANKRKYKVYYDFILEHKLLHPAGLLVFDNTLFRGRVAAYDSGLASHKERIARGLAEFNSYVAQDPRTTQVVMPLWDGLTLVRQV</sequence>
<dbReference type="CDD" id="cd02440">
    <property type="entry name" value="AdoMet_MTases"/>
    <property type="match status" value="1"/>
</dbReference>
<comment type="similarity">
    <text evidence="4">Belongs to the class I-like SAM-binding methyltransferase superfamily. Cation-dependent O-methyltransferase family.</text>
</comment>
<reference evidence="8 9" key="1">
    <citation type="submission" date="2018-09" db="EMBL/GenBank/DDBJ databases">
        <title>Genomic investigation of the strawberry pathogen Phytophthora fragariae indicates pathogenicity is determined by transcriptional variation in three key races.</title>
        <authorList>
            <person name="Adams T.M."/>
            <person name="Armitage A.D."/>
            <person name="Sobczyk M.K."/>
            <person name="Bates H.J."/>
            <person name="Dunwell J.M."/>
            <person name="Nellist C.F."/>
            <person name="Harrison R.J."/>
        </authorList>
    </citation>
    <scope>NUCLEOTIDE SEQUENCE [LARGE SCALE GENOMIC DNA]</scope>
    <source>
        <strain evidence="7 8">SCRP249</strain>
        <strain evidence="6 9">SCRP324</strain>
    </source>
</reference>
<gene>
    <name evidence="7" type="ORF">PR001_g1689</name>
    <name evidence="6" type="ORF">PR002_g1771</name>
</gene>
<dbReference type="AlphaFoldDB" id="A0A6A3P6L0"/>
<dbReference type="InterPro" id="IPR001763">
    <property type="entry name" value="Rhodanese-like_dom"/>
</dbReference>
<name>A0A6A3P6L0_9STRA</name>
<evidence type="ECO:0000256" key="1">
    <source>
        <dbReference type="ARBA" id="ARBA00022603"/>
    </source>
</evidence>
<evidence type="ECO:0000313" key="6">
    <source>
        <dbReference type="EMBL" id="KAE9046224.1"/>
    </source>
</evidence>
<evidence type="ECO:0000313" key="8">
    <source>
        <dbReference type="Proteomes" id="UP000429607"/>
    </source>
</evidence>
<dbReference type="SUPFAM" id="SSF52821">
    <property type="entry name" value="Rhodanese/Cell cycle control phosphatase"/>
    <property type="match status" value="1"/>
</dbReference>
<dbReference type="PANTHER" id="PTHR43846">
    <property type="entry name" value="UPF0176 PROTEIN YCEA"/>
    <property type="match status" value="1"/>
</dbReference>
<dbReference type="Proteomes" id="UP000435112">
    <property type="component" value="Unassembled WGS sequence"/>
</dbReference>
<dbReference type="Pfam" id="PF12368">
    <property type="entry name" value="Rhodanese_C"/>
    <property type="match status" value="1"/>
</dbReference>
<dbReference type="InterPro" id="IPR029063">
    <property type="entry name" value="SAM-dependent_MTases_sf"/>
</dbReference>
<dbReference type="InterPro" id="IPR036873">
    <property type="entry name" value="Rhodanese-like_dom_sf"/>
</dbReference>
<dbReference type="Pfam" id="PF17773">
    <property type="entry name" value="UPF0176_N"/>
    <property type="match status" value="1"/>
</dbReference>
<dbReference type="Gene3D" id="3.40.250.10">
    <property type="entry name" value="Rhodanese-like domain"/>
    <property type="match status" value="1"/>
</dbReference>
<keyword evidence="2" id="KW-0808">Transferase</keyword>
<keyword evidence="1" id="KW-0489">Methyltransferase</keyword>
<dbReference type="GO" id="GO:0032259">
    <property type="term" value="P:methylation"/>
    <property type="evidence" value="ECO:0007669"/>
    <property type="project" value="UniProtKB-KW"/>
</dbReference>
<accession>A0A6A3P6L0</accession>
<dbReference type="GO" id="GO:0008171">
    <property type="term" value="F:O-methyltransferase activity"/>
    <property type="evidence" value="ECO:0007669"/>
    <property type="project" value="InterPro"/>
</dbReference>
<evidence type="ECO:0000259" key="5">
    <source>
        <dbReference type="PROSITE" id="PS50206"/>
    </source>
</evidence>
<organism evidence="7 8">
    <name type="scientific">Phytophthora rubi</name>
    <dbReference type="NCBI Taxonomy" id="129364"/>
    <lineage>
        <taxon>Eukaryota</taxon>
        <taxon>Sar</taxon>
        <taxon>Stramenopiles</taxon>
        <taxon>Oomycota</taxon>
        <taxon>Peronosporomycetes</taxon>
        <taxon>Peronosporales</taxon>
        <taxon>Peronosporaceae</taxon>
        <taxon>Phytophthora</taxon>
    </lineage>
</organism>
<dbReference type="Gene3D" id="3.40.50.150">
    <property type="entry name" value="Vaccinia Virus protein VP39"/>
    <property type="match status" value="1"/>
</dbReference>
<evidence type="ECO:0000256" key="2">
    <source>
        <dbReference type="ARBA" id="ARBA00022679"/>
    </source>
</evidence>
<dbReference type="PROSITE" id="PS50206">
    <property type="entry name" value="RHODANESE_3"/>
    <property type="match status" value="1"/>
</dbReference>
<feature type="domain" description="Rhodanese" evidence="5">
    <location>
        <begin position="198"/>
        <end position="300"/>
    </location>
</feature>
<evidence type="ECO:0000313" key="9">
    <source>
        <dbReference type="Proteomes" id="UP000435112"/>
    </source>
</evidence>
<dbReference type="EMBL" id="QXFV01000054">
    <property type="protein sequence ID" value="KAE9051174.1"/>
    <property type="molecule type" value="Genomic_DNA"/>
</dbReference>
<evidence type="ECO:0000256" key="3">
    <source>
        <dbReference type="ARBA" id="ARBA00022691"/>
    </source>
</evidence>
<comment type="caution">
    <text evidence="7">The sequence shown here is derived from an EMBL/GenBank/DDBJ whole genome shotgun (WGS) entry which is preliminary data.</text>
</comment>
<dbReference type="EMBL" id="QXFU01000055">
    <property type="protein sequence ID" value="KAE9046224.1"/>
    <property type="molecule type" value="Genomic_DNA"/>
</dbReference>